<dbReference type="Proteomes" id="UP001595993">
    <property type="component" value="Unassembled WGS sequence"/>
</dbReference>
<sequence>MSALDNLIVGYGPEQIQDITVHEDGVIETVVTKRVRVYERQADGSFLELHGEAKDHALDAFWAASDIFNQQQEQDS</sequence>
<dbReference type="EMBL" id="JBHSFE010000014">
    <property type="protein sequence ID" value="MFC4609750.1"/>
    <property type="molecule type" value="Genomic_DNA"/>
</dbReference>
<name>A0ABV9G680_9ACTN</name>
<comment type="caution">
    <text evidence="1">The sequence shown here is derived from an EMBL/GenBank/DDBJ whole genome shotgun (WGS) entry which is preliminary data.</text>
</comment>
<reference evidence="2" key="1">
    <citation type="journal article" date="2019" name="Int. J. Syst. Evol. Microbiol.">
        <title>The Global Catalogue of Microorganisms (GCM) 10K type strain sequencing project: providing services to taxonomists for standard genome sequencing and annotation.</title>
        <authorList>
            <consortium name="The Broad Institute Genomics Platform"/>
            <consortium name="The Broad Institute Genome Sequencing Center for Infectious Disease"/>
            <person name="Wu L."/>
            <person name="Ma J."/>
        </authorList>
    </citation>
    <scope>NUCLEOTIDE SEQUENCE [LARGE SCALE GENOMIC DNA]</scope>
    <source>
        <strain evidence="2">CGMCC 4.7139</strain>
    </source>
</reference>
<keyword evidence="2" id="KW-1185">Reference proteome</keyword>
<accession>A0ABV9G680</accession>
<evidence type="ECO:0000313" key="1">
    <source>
        <dbReference type="EMBL" id="MFC4609750.1"/>
    </source>
</evidence>
<protein>
    <submittedName>
        <fullName evidence="1">Uncharacterized protein</fullName>
    </submittedName>
</protein>
<evidence type="ECO:0000313" key="2">
    <source>
        <dbReference type="Proteomes" id="UP001595993"/>
    </source>
</evidence>
<organism evidence="1 2">
    <name type="scientific">Streptomyces maoxianensis</name>
    <dbReference type="NCBI Taxonomy" id="1459942"/>
    <lineage>
        <taxon>Bacteria</taxon>
        <taxon>Bacillati</taxon>
        <taxon>Actinomycetota</taxon>
        <taxon>Actinomycetes</taxon>
        <taxon>Kitasatosporales</taxon>
        <taxon>Streptomycetaceae</taxon>
        <taxon>Streptomyces</taxon>
    </lineage>
</organism>
<gene>
    <name evidence="1" type="ORF">ACFO9E_18295</name>
</gene>
<proteinExistence type="predicted"/>
<dbReference type="RefSeq" id="WP_381196908.1">
    <property type="nucleotide sequence ID" value="NZ_JBHSFE010000014.1"/>
</dbReference>